<accession>A0A194VCG7</accession>
<protein>
    <submittedName>
        <fullName evidence="2">Uncharacterized protein</fullName>
    </submittedName>
</protein>
<organism evidence="2 3">
    <name type="scientific">Cytospora mali</name>
    <name type="common">Apple Valsa canker fungus</name>
    <name type="synonym">Valsa mali</name>
    <dbReference type="NCBI Taxonomy" id="578113"/>
    <lineage>
        <taxon>Eukaryota</taxon>
        <taxon>Fungi</taxon>
        <taxon>Dikarya</taxon>
        <taxon>Ascomycota</taxon>
        <taxon>Pezizomycotina</taxon>
        <taxon>Sordariomycetes</taxon>
        <taxon>Sordariomycetidae</taxon>
        <taxon>Diaporthales</taxon>
        <taxon>Cytosporaceae</taxon>
        <taxon>Cytospora</taxon>
    </lineage>
</organism>
<sequence length="64" mass="7093">MRRKQIVCTNETVKSPEVHSDPVKGFRWDMKCARSTMADSGLNPEAGGAYKTAHRASMGVDEPR</sequence>
<feature type="region of interest" description="Disordered" evidence="1">
    <location>
        <begin position="37"/>
        <end position="64"/>
    </location>
</feature>
<evidence type="ECO:0000256" key="1">
    <source>
        <dbReference type="SAM" id="MobiDB-lite"/>
    </source>
</evidence>
<reference evidence="3" key="1">
    <citation type="submission" date="2014-12" db="EMBL/GenBank/DDBJ databases">
        <title>Genome Sequence of Valsa Canker Pathogens Uncovers a Specific Adaption of Colonization on Woody Bark.</title>
        <authorList>
            <person name="Yin Z."/>
            <person name="Liu H."/>
            <person name="Gao X."/>
            <person name="Li Z."/>
            <person name="Song N."/>
            <person name="Ke X."/>
            <person name="Dai Q."/>
            <person name="Wu Y."/>
            <person name="Sun Y."/>
            <person name="Xu J.-R."/>
            <person name="Kang Z.K."/>
            <person name="Wang L."/>
            <person name="Huang L."/>
        </authorList>
    </citation>
    <scope>NUCLEOTIDE SEQUENCE [LARGE SCALE GENOMIC DNA]</scope>
    <source>
        <strain evidence="3">SXYL134</strain>
    </source>
</reference>
<evidence type="ECO:0000313" key="2">
    <source>
        <dbReference type="EMBL" id="KUI61680.1"/>
    </source>
</evidence>
<evidence type="ECO:0000313" key="3">
    <source>
        <dbReference type="Proteomes" id="UP000078576"/>
    </source>
</evidence>
<dbReference type="Proteomes" id="UP000078576">
    <property type="component" value="Unassembled WGS sequence"/>
</dbReference>
<dbReference type="AlphaFoldDB" id="A0A194VCG7"/>
<name>A0A194VCG7_CYTMA</name>
<keyword evidence="3" id="KW-1185">Reference proteome</keyword>
<proteinExistence type="predicted"/>
<gene>
    <name evidence="2" type="ORF">VP1G_11302</name>
</gene>
<dbReference type="EMBL" id="KN714784">
    <property type="protein sequence ID" value="KUI61680.1"/>
    <property type="molecule type" value="Genomic_DNA"/>
</dbReference>